<dbReference type="AlphaFoldDB" id="A0A9P7U1E2"/>
<accession>A0A9P7U1E2</accession>
<organism evidence="2 3">
    <name type="scientific">Claviceps aff. purpurea</name>
    <dbReference type="NCBI Taxonomy" id="1967640"/>
    <lineage>
        <taxon>Eukaryota</taxon>
        <taxon>Fungi</taxon>
        <taxon>Dikarya</taxon>
        <taxon>Ascomycota</taxon>
        <taxon>Pezizomycotina</taxon>
        <taxon>Sordariomycetes</taxon>
        <taxon>Hypocreomycetidae</taxon>
        <taxon>Hypocreales</taxon>
        <taxon>Clavicipitaceae</taxon>
        <taxon>Claviceps</taxon>
    </lineage>
</organism>
<evidence type="ECO:0000313" key="2">
    <source>
        <dbReference type="EMBL" id="KAG6301193.1"/>
    </source>
</evidence>
<dbReference type="EMBL" id="SRRH01000048">
    <property type="protein sequence ID" value="KAG6301193.1"/>
    <property type="molecule type" value="Genomic_DNA"/>
</dbReference>
<sequence>MADTKQASAVPAVHTDHCEHEPEPELPESDECPRDRLSGLMPSLRPQECWWELFPGESDGCMTAHKLAMLLRGRCQSLPSDNMLAWRFIILDDTGPGPICVSSPFFKASTPRHIHISVAFNKLAKALKSGTLRKEHPVELS</sequence>
<feature type="compositionally biased region" description="Basic and acidic residues" evidence="1">
    <location>
        <begin position="14"/>
        <end position="23"/>
    </location>
</feature>
<reference evidence="2 3" key="1">
    <citation type="journal article" date="2020" name="bioRxiv">
        <title>Whole genome comparisons of ergot fungi reveals the divergence and evolution of species within the genus Claviceps are the result of varying mechanisms driving genome evolution and host range expansion.</title>
        <authorList>
            <person name="Wyka S.A."/>
            <person name="Mondo S.J."/>
            <person name="Liu M."/>
            <person name="Dettman J."/>
            <person name="Nalam V."/>
            <person name="Broders K.D."/>
        </authorList>
    </citation>
    <scope>NUCLEOTIDE SEQUENCE [LARGE SCALE GENOMIC DNA]</scope>
    <source>
        <strain evidence="2 3">Clav52</strain>
    </source>
</reference>
<protein>
    <submittedName>
        <fullName evidence="2">Uncharacterized protein</fullName>
    </submittedName>
</protein>
<name>A0A9P7U1E2_9HYPO</name>
<feature type="region of interest" description="Disordered" evidence="1">
    <location>
        <begin position="1"/>
        <end position="33"/>
    </location>
</feature>
<keyword evidence="3" id="KW-1185">Reference proteome</keyword>
<proteinExistence type="predicted"/>
<evidence type="ECO:0000313" key="3">
    <source>
        <dbReference type="Proteomes" id="UP000707071"/>
    </source>
</evidence>
<dbReference type="Proteomes" id="UP000707071">
    <property type="component" value="Unassembled WGS sequence"/>
</dbReference>
<gene>
    <name evidence="2" type="ORF">E4U09_005596</name>
</gene>
<evidence type="ECO:0000256" key="1">
    <source>
        <dbReference type="SAM" id="MobiDB-lite"/>
    </source>
</evidence>
<comment type="caution">
    <text evidence="2">The sequence shown here is derived from an EMBL/GenBank/DDBJ whole genome shotgun (WGS) entry which is preliminary data.</text>
</comment>